<feature type="region of interest" description="Disordered" evidence="1">
    <location>
        <begin position="153"/>
        <end position="181"/>
    </location>
</feature>
<evidence type="ECO:0000313" key="3">
    <source>
        <dbReference type="EMBL" id="PRP94254.1"/>
    </source>
</evidence>
<keyword evidence="2" id="KW-0732">Signal</keyword>
<name>A0A2S9XN05_9BACT</name>
<dbReference type="OrthoDB" id="231687at2"/>
<proteinExistence type="predicted"/>
<dbReference type="Pfam" id="PF07586">
    <property type="entry name" value="HXXSHH"/>
    <property type="match status" value="1"/>
</dbReference>
<dbReference type="InterPro" id="IPR011447">
    <property type="entry name" value="DUF1552"/>
</dbReference>
<evidence type="ECO:0000256" key="2">
    <source>
        <dbReference type="SAM" id="SignalP"/>
    </source>
</evidence>
<dbReference type="PROSITE" id="PS51318">
    <property type="entry name" value="TAT"/>
    <property type="match status" value="1"/>
</dbReference>
<organism evidence="3 4">
    <name type="scientific">Enhygromyxa salina</name>
    <dbReference type="NCBI Taxonomy" id="215803"/>
    <lineage>
        <taxon>Bacteria</taxon>
        <taxon>Pseudomonadati</taxon>
        <taxon>Myxococcota</taxon>
        <taxon>Polyangia</taxon>
        <taxon>Nannocystales</taxon>
        <taxon>Nannocystaceae</taxon>
        <taxon>Enhygromyxa</taxon>
    </lineage>
</organism>
<accession>A0A2S9XN05</accession>
<evidence type="ECO:0008006" key="5">
    <source>
        <dbReference type="Google" id="ProtNLM"/>
    </source>
</evidence>
<evidence type="ECO:0000313" key="4">
    <source>
        <dbReference type="Proteomes" id="UP000238823"/>
    </source>
</evidence>
<evidence type="ECO:0000256" key="1">
    <source>
        <dbReference type="SAM" id="MobiDB-lite"/>
    </source>
</evidence>
<reference evidence="3 4" key="1">
    <citation type="submission" date="2018-03" db="EMBL/GenBank/DDBJ databases">
        <title>Draft Genome Sequences of the Obligatory Marine Myxobacteria Enhygromyxa salina SWB007.</title>
        <authorList>
            <person name="Poehlein A."/>
            <person name="Moghaddam J.A."/>
            <person name="Harms H."/>
            <person name="Alanjari M."/>
            <person name="Koenig G.M."/>
            <person name="Daniel R."/>
            <person name="Schaeberle T.F."/>
        </authorList>
    </citation>
    <scope>NUCLEOTIDE SEQUENCE [LARGE SCALE GENOMIC DNA]</scope>
    <source>
        <strain evidence="3 4">SWB007</strain>
    </source>
</reference>
<dbReference type="InterPro" id="IPR006311">
    <property type="entry name" value="TAT_signal"/>
</dbReference>
<feature type="chain" id="PRO_5015621787" description="Tat (Twin-arginine translocation) pathway signal sequence domain protein" evidence="2">
    <location>
        <begin position="29"/>
        <end position="467"/>
    </location>
</feature>
<feature type="signal peptide" evidence="2">
    <location>
        <begin position="1"/>
        <end position="28"/>
    </location>
</feature>
<dbReference type="AlphaFoldDB" id="A0A2S9XN05"/>
<dbReference type="EMBL" id="PVNL01000142">
    <property type="protein sequence ID" value="PRP94254.1"/>
    <property type="molecule type" value="Genomic_DNA"/>
</dbReference>
<dbReference type="Proteomes" id="UP000238823">
    <property type="component" value="Unassembled WGS sequence"/>
</dbReference>
<sequence length="467" mass="50453">MRKHLKRRTFLRGALGGGIASIALPALDAMMNLEQTAFADGSSQPRRYISWFRGNGFMLDRFEPIGVGPDWQLNDHMQPLAALKDYLNVVTGTTNRAKDQITHHEGMTVFSGYSFADKGQGQGFFSNAGGPTLDAVISEVLAGQTPIPGVHLGASKAQSPADEGTTMHNLSHRGHLQPNPAITNPSAAWQALFGSFVQPKDDRELRLHILDSVKGEVSTLQSKLGTEDNVRLEAHLDSIAALEAKLSAAAPVCDLPNDPMFTNDESINNEQLTLVNELMSDLICYAFNCDLTRVATMLFLEGAAEPTLNEIVGSNSSWHEYSHNVQSWALGAPFDNGQIYMMERFAYLLTKMRDTMELDGTNLLDNSMVLMSSDASDGSVHSIRRHPMLVAGHGGGHLKYPGVHYQPEALSGNYSYGSHPGPTSGNTSDVLLAILQGFDRNASWVGEQLNGQGEGAGSGTPLADIMA</sequence>
<dbReference type="RefSeq" id="WP_106094560.1">
    <property type="nucleotide sequence ID" value="NZ_PVNL01000142.1"/>
</dbReference>
<protein>
    <recommendedName>
        <fullName evidence="5">Tat (Twin-arginine translocation) pathway signal sequence domain protein</fullName>
    </recommendedName>
</protein>
<gene>
    <name evidence="3" type="ORF">ENSA7_77910</name>
</gene>
<comment type="caution">
    <text evidence="3">The sequence shown here is derived from an EMBL/GenBank/DDBJ whole genome shotgun (WGS) entry which is preliminary data.</text>
</comment>